<dbReference type="InterPro" id="IPR024079">
    <property type="entry name" value="MetalloPept_cat_dom_sf"/>
</dbReference>
<dbReference type="SUPFAM" id="SSF55486">
    <property type="entry name" value="Metalloproteases ('zincins'), catalytic domain"/>
    <property type="match status" value="1"/>
</dbReference>
<comment type="caution">
    <text evidence="9">The sequence shown here is derived from an EMBL/GenBank/DDBJ whole genome shotgun (WGS) entry which is preliminary data.</text>
</comment>
<reference evidence="9" key="1">
    <citation type="submission" date="2021-02" db="EMBL/GenBank/DDBJ databases">
        <authorList>
            <person name="Nowell W R."/>
        </authorList>
    </citation>
    <scope>NUCLEOTIDE SEQUENCE</scope>
    <source>
        <strain evidence="9">Ploen Becks lab</strain>
    </source>
</reference>
<feature type="binding site" evidence="4">
    <location>
        <position position="429"/>
    </location>
    <ligand>
        <name>Zn(2+)</name>
        <dbReference type="ChEBI" id="CHEBI:29105"/>
        <note>catalytic</note>
    </ligand>
</feature>
<keyword evidence="4" id="KW-0862">Zinc</keyword>
<keyword evidence="5" id="KW-1133">Transmembrane helix</keyword>
<feature type="domain" description="Disintegrin" evidence="7">
    <location>
        <begin position="500"/>
        <end position="587"/>
    </location>
</feature>
<keyword evidence="6" id="KW-0732">Signal</keyword>
<dbReference type="InterPro" id="IPR049038">
    <property type="entry name" value="ADAM10_Cys-rich"/>
</dbReference>
<evidence type="ECO:0000259" key="8">
    <source>
        <dbReference type="PROSITE" id="PS50215"/>
    </source>
</evidence>
<feature type="active site" evidence="4">
    <location>
        <position position="430"/>
    </location>
</feature>
<feature type="chain" id="PRO_5032781635" description="ADAM10 endopeptidase" evidence="6">
    <location>
        <begin position="26"/>
        <end position="837"/>
    </location>
</feature>
<evidence type="ECO:0000256" key="5">
    <source>
        <dbReference type="SAM" id="Phobius"/>
    </source>
</evidence>
<dbReference type="SMART" id="SM00050">
    <property type="entry name" value="DISIN"/>
    <property type="match status" value="1"/>
</dbReference>
<accession>A0A813XTX6</accession>
<comment type="caution">
    <text evidence="4">Lacks conserved residue(s) required for the propagation of feature annotation.</text>
</comment>
<evidence type="ECO:0000256" key="1">
    <source>
        <dbReference type="ARBA" id="ARBA00001809"/>
    </source>
</evidence>
<keyword evidence="10" id="KW-1185">Reference proteome</keyword>
<feature type="signal peptide" evidence="6">
    <location>
        <begin position="1"/>
        <end position="25"/>
    </location>
</feature>
<dbReference type="GO" id="GO:0046872">
    <property type="term" value="F:metal ion binding"/>
    <property type="evidence" value="ECO:0007669"/>
    <property type="project" value="UniProtKB-KW"/>
</dbReference>
<sequence length="837" mass="94109">MYISQISGHLLWCIFFCYFEFFALAENVNPYLKKYSSVNFDKKDLLKSHAIAKRSPDNYLSFKFEAHQKIFDIKIEPIESPIFQNDHVEIGSDRLDISDFQMYEGFLVDEPTTSHVSGTIIDGSFIGTIKSKKDGTYHIEPAKRYEETSNSNSIIYHETDVISNPRQKRSTNENSDGFDENLGCGLKNLNVKEALAKEQKKISEANRNKVIVPIKENLIAESETYKYSKEANLRNKRQSQTFPDGKTVCSLYLKIDPFLYDTIYNKEGNKNEVLTRSYLLYYLNQQVSSLNNKFKAISSSVSSYFQTLLFRIYRTKIYRFSDCNNSTSGLTTEEKRICENYLDAITFLNYVSLDNASDFCLSFAFTSRDFSDGTLGLAFLASTNGGSGGICEKQANVQGTLKSTNTGIVTMVNFGARVPEVVNQITFAHEVGHSLGSEHDPTNSNCSPGGTDGNFIMYSRATTGNQKNNVIFSSCSISQMNAVMAALLPSSKNCLKVPNESICGNGIIEAGEVCDTGNPDGGNCCIKCKSRVRECDPSEGPCCDPNTCTFYKDERVCLASNDCRQDIKCNDTSAQCPITQSIFFKPDLSLCNNDTQVCRNGTCTDSICDKFGMKQCYIEGNLNDTSVDKSALCLLSCQGSQTNNQCKQTKDISDFNGRSYSLRPGSACSAMQGYCDIFSKCRSVNAQGSLAKLAKTLIAPTTITIEDIKTWAIKYWWAILIFCIVFIAINGFLLFCFLRHIKSDNPEKSIELRFRDTIKNPFKMFERRSDVMKKDNLVRARRLRQEDKVKPVAREVRLKNDFGENRSGESSDFNLRTISSSKNIPKIRKNPRLIDEY</sequence>
<evidence type="ECO:0000259" key="7">
    <source>
        <dbReference type="PROSITE" id="PS50214"/>
    </source>
</evidence>
<dbReference type="PROSITE" id="PS50215">
    <property type="entry name" value="ADAM_MEPRO"/>
    <property type="match status" value="1"/>
</dbReference>
<keyword evidence="4" id="KW-0479">Metal-binding</keyword>
<dbReference type="OrthoDB" id="2149267at2759"/>
<dbReference type="PANTHER" id="PTHR45702">
    <property type="entry name" value="ADAM10/ADAM17 METALLOPEPTIDASE FAMILY MEMBER"/>
    <property type="match status" value="1"/>
</dbReference>
<evidence type="ECO:0000313" key="10">
    <source>
        <dbReference type="Proteomes" id="UP000663879"/>
    </source>
</evidence>
<dbReference type="PROSITE" id="PS50214">
    <property type="entry name" value="DISINTEGRIN_2"/>
    <property type="match status" value="1"/>
</dbReference>
<dbReference type="Gene3D" id="4.10.70.10">
    <property type="entry name" value="Disintegrin domain"/>
    <property type="match status" value="1"/>
</dbReference>
<dbReference type="GO" id="GO:0006509">
    <property type="term" value="P:membrane protein ectodomain proteolysis"/>
    <property type="evidence" value="ECO:0007669"/>
    <property type="project" value="TreeGrafter"/>
</dbReference>
<dbReference type="PANTHER" id="PTHR45702:SF2">
    <property type="entry name" value="KUZBANIAN, ISOFORM A"/>
    <property type="match status" value="1"/>
</dbReference>
<dbReference type="InterPro" id="IPR001590">
    <property type="entry name" value="Peptidase_M12B"/>
</dbReference>
<keyword evidence="5" id="KW-0812">Transmembrane</keyword>
<dbReference type="Pfam" id="PF13574">
    <property type="entry name" value="Reprolysin_2"/>
    <property type="match status" value="1"/>
</dbReference>
<evidence type="ECO:0000256" key="4">
    <source>
        <dbReference type="PROSITE-ProRule" id="PRU00276"/>
    </source>
</evidence>
<dbReference type="InterPro" id="IPR051489">
    <property type="entry name" value="ADAM_Metalloproteinase"/>
</dbReference>
<dbReference type="Gene3D" id="3.40.390.10">
    <property type="entry name" value="Collagenase (Catalytic Domain)"/>
    <property type="match status" value="1"/>
</dbReference>
<organism evidence="9 10">
    <name type="scientific">Brachionus calyciflorus</name>
    <dbReference type="NCBI Taxonomy" id="104777"/>
    <lineage>
        <taxon>Eukaryota</taxon>
        <taxon>Metazoa</taxon>
        <taxon>Spiralia</taxon>
        <taxon>Gnathifera</taxon>
        <taxon>Rotifera</taxon>
        <taxon>Eurotatoria</taxon>
        <taxon>Monogononta</taxon>
        <taxon>Pseudotrocha</taxon>
        <taxon>Ploima</taxon>
        <taxon>Brachionidae</taxon>
        <taxon>Brachionus</taxon>
    </lineage>
</organism>
<dbReference type="EMBL" id="CAJNOC010001608">
    <property type="protein sequence ID" value="CAF0878218.1"/>
    <property type="molecule type" value="Genomic_DNA"/>
</dbReference>
<protein>
    <recommendedName>
        <fullName evidence="2">ADAM10 endopeptidase</fullName>
        <ecNumber evidence="2">3.4.24.81</ecNumber>
    </recommendedName>
</protein>
<feature type="domain" description="Peptidase M12B" evidence="8">
    <location>
        <begin position="273"/>
        <end position="484"/>
    </location>
</feature>
<dbReference type="GO" id="GO:0004222">
    <property type="term" value="F:metalloendopeptidase activity"/>
    <property type="evidence" value="ECO:0007669"/>
    <property type="project" value="InterPro"/>
</dbReference>
<dbReference type="AlphaFoldDB" id="A0A813XTX6"/>
<feature type="transmembrane region" description="Helical" evidence="5">
    <location>
        <begin position="715"/>
        <end position="738"/>
    </location>
</feature>
<feature type="binding site" evidence="4">
    <location>
        <position position="433"/>
    </location>
    <ligand>
        <name>Zn(2+)</name>
        <dbReference type="ChEBI" id="CHEBI:29105"/>
        <note>catalytic</note>
    </ligand>
</feature>
<name>A0A813XTX6_9BILA</name>
<gene>
    <name evidence="9" type="ORF">OXX778_LOCUS10280</name>
</gene>
<evidence type="ECO:0000256" key="2">
    <source>
        <dbReference type="ARBA" id="ARBA00012332"/>
    </source>
</evidence>
<dbReference type="Proteomes" id="UP000663879">
    <property type="component" value="Unassembled WGS sequence"/>
</dbReference>
<evidence type="ECO:0000256" key="6">
    <source>
        <dbReference type="SAM" id="SignalP"/>
    </source>
</evidence>
<dbReference type="InterPro" id="IPR001762">
    <property type="entry name" value="Disintegrin_dom"/>
</dbReference>
<comment type="catalytic activity">
    <reaction evidence="1">
        <text>Endopeptidase of broad specificity.</text>
        <dbReference type="EC" id="3.4.24.81"/>
    </reaction>
</comment>
<dbReference type="InterPro" id="IPR036436">
    <property type="entry name" value="Disintegrin_dom_sf"/>
</dbReference>
<dbReference type="EC" id="3.4.24.81" evidence="2"/>
<dbReference type="GO" id="GO:0005886">
    <property type="term" value="C:plasma membrane"/>
    <property type="evidence" value="ECO:0007669"/>
    <property type="project" value="TreeGrafter"/>
</dbReference>
<proteinExistence type="predicted"/>
<keyword evidence="5" id="KW-0472">Membrane</keyword>
<feature type="binding site" evidence="4">
    <location>
        <position position="439"/>
    </location>
    <ligand>
        <name>Zn(2+)</name>
        <dbReference type="ChEBI" id="CHEBI:29105"/>
        <note>catalytic</note>
    </ligand>
</feature>
<keyword evidence="3" id="KW-0165">Cleavage on pair of basic residues</keyword>
<evidence type="ECO:0000256" key="3">
    <source>
        <dbReference type="ARBA" id="ARBA00022685"/>
    </source>
</evidence>
<dbReference type="GO" id="GO:0007219">
    <property type="term" value="P:Notch signaling pathway"/>
    <property type="evidence" value="ECO:0007669"/>
    <property type="project" value="TreeGrafter"/>
</dbReference>
<evidence type="ECO:0000313" key="9">
    <source>
        <dbReference type="EMBL" id="CAF0878218.1"/>
    </source>
</evidence>
<dbReference type="Pfam" id="PF21299">
    <property type="entry name" value="ADAM10_Cys-rich"/>
    <property type="match status" value="1"/>
</dbReference>